<protein>
    <submittedName>
        <fullName evidence="7">Tryptophan-rich sensory protein</fullName>
    </submittedName>
</protein>
<evidence type="ECO:0000256" key="1">
    <source>
        <dbReference type="ARBA" id="ARBA00004141"/>
    </source>
</evidence>
<dbReference type="PIRSF" id="PIRSF005859">
    <property type="entry name" value="PBR"/>
    <property type="match status" value="1"/>
</dbReference>
<keyword evidence="5 6" id="KW-0472">Membrane</keyword>
<sequence length="150" mass="16653">MTRFIPLVLFILLVVGGGSLIGATNTPGEWYAALEKPPFNPPNWIFAPVWTTLYVMIAVAGWRIWRQARTGGAMTAWWLQMGLNFLWSPVFFTLQSVGLALAVIVALLAAIVAFIVLAWDRDRPAALLFLPYAAWVGFATLLNASIFWLN</sequence>
<dbReference type="PANTHER" id="PTHR10057">
    <property type="entry name" value="PERIPHERAL-TYPE BENZODIAZEPINE RECEPTOR"/>
    <property type="match status" value="1"/>
</dbReference>
<dbReference type="CDD" id="cd15904">
    <property type="entry name" value="TSPO_MBR"/>
    <property type="match status" value="1"/>
</dbReference>
<dbReference type="Proteomes" id="UP000323258">
    <property type="component" value="Unassembled WGS sequence"/>
</dbReference>
<dbReference type="InterPro" id="IPR004307">
    <property type="entry name" value="TspO_MBR"/>
</dbReference>
<comment type="similarity">
    <text evidence="2">Belongs to the TspO/BZRP family.</text>
</comment>
<dbReference type="EMBL" id="VSZS01000063">
    <property type="protein sequence ID" value="TYR31938.1"/>
    <property type="molecule type" value="Genomic_DNA"/>
</dbReference>
<dbReference type="InterPro" id="IPR038330">
    <property type="entry name" value="TspO/MBR-related_sf"/>
</dbReference>
<comment type="subcellular location">
    <subcellularLocation>
        <location evidence="1">Membrane</location>
        <topology evidence="1">Multi-pass membrane protein</topology>
    </subcellularLocation>
</comment>
<feature type="transmembrane region" description="Helical" evidence="6">
    <location>
        <begin position="77"/>
        <end position="94"/>
    </location>
</feature>
<organism evidence="7 8">
    <name type="scientific">Neoaquamicrobium microcysteis</name>
    <dbReference type="NCBI Taxonomy" id="2682781"/>
    <lineage>
        <taxon>Bacteria</taxon>
        <taxon>Pseudomonadati</taxon>
        <taxon>Pseudomonadota</taxon>
        <taxon>Alphaproteobacteria</taxon>
        <taxon>Hyphomicrobiales</taxon>
        <taxon>Phyllobacteriaceae</taxon>
        <taxon>Neoaquamicrobium</taxon>
    </lineage>
</organism>
<comment type="caution">
    <text evidence="7">The sequence shown here is derived from an EMBL/GenBank/DDBJ whole genome shotgun (WGS) entry which is preliminary data.</text>
</comment>
<feature type="transmembrane region" description="Helical" evidence="6">
    <location>
        <begin position="100"/>
        <end position="119"/>
    </location>
</feature>
<name>A0A5D4GU98_9HYPH</name>
<accession>A0A5D4GU98</accession>
<evidence type="ECO:0000256" key="4">
    <source>
        <dbReference type="ARBA" id="ARBA00022989"/>
    </source>
</evidence>
<evidence type="ECO:0000256" key="6">
    <source>
        <dbReference type="SAM" id="Phobius"/>
    </source>
</evidence>
<evidence type="ECO:0000256" key="2">
    <source>
        <dbReference type="ARBA" id="ARBA00007524"/>
    </source>
</evidence>
<evidence type="ECO:0000313" key="7">
    <source>
        <dbReference type="EMBL" id="TYR31938.1"/>
    </source>
</evidence>
<dbReference type="AlphaFoldDB" id="A0A5D4GU98"/>
<gene>
    <name evidence="7" type="ORF">FY036_12650</name>
</gene>
<dbReference type="GO" id="GO:0033013">
    <property type="term" value="P:tetrapyrrole metabolic process"/>
    <property type="evidence" value="ECO:0007669"/>
    <property type="project" value="UniProtKB-ARBA"/>
</dbReference>
<keyword evidence="4 6" id="KW-1133">Transmembrane helix</keyword>
<keyword evidence="8" id="KW-1185">Reference proteome</keyword>
<feature type="transmembrane region" description="Helical" evidence="6">
    <location>
        <begin position="47"/>
        <end position="65"/>
    </location>
</feature>
<keyword evidence="3 6" id="KW-0812">Transmembrane</keyword>
<dbReference type="OrthoDB" id="9795496at2"/>
<evidence type="ECO:0000256" key="5">
    <source>
        <dbReference type="ARBA" id="ARBA00023136"/>
    </source>
</evidence>
<dbReference type="Gene3D" id="1.20.1260.100">
    <property type="entry name" value="TspO/MBR protein"/>
    <property type="match status" value="1"/>
</dbReference>
<dbReference type="FunFam" id="1.20.1260.100:FF:000001">
    <property type="entry name" value="translocator protein 2"/>
    <property type="match status" value="1"/>
</dbReference>
<dbReference type="Pfam" id="PF03073">
    <property type="entry name" value="TspO_MBR"/>
    <property type="match status" value="1"/>
</dbReference>
<dbReference type="GO" id="GO:0016020">
    <property type="term" value="C:membrane"/>
    <property type="evidence" value="ECO:0007669"/>
    <property type="project" value="UniProtKB-SubCell"/>
</dbReference>
<dbReference type="RefSeq" id="WP_148915095.1">
    <property type="nucleotide sequence ID" value="NZ_VSZS01000063.1"/>
</dbReference>
<evidence type="ECO:0000313" key="8">
    <source>
        <dbReference type="Proteomes" id="UP000323258"/>
    </source>
</evidence>
<evidence type="ECO:0000256" key="3">
    <source>
        <dbReference type="ARBA" id="ARBA00022692"/>
    </source>
</evidence>
<proteinExistence type="inferred from homology"/>
<reference evidence="7 8" key="1">
    <citation type="submission" date="2019-08" db="EMBL/GenBank/DDBJ databases">
        <authorList>
            <person name="Seo Y.L."/>
        </authorList>
    </citation>
    <scope>NUCLEOTIDE SEQUENCE [LARGE SCALE GENOMIC DNA]</scope>
    <source>
        <strain evidence="7 8">MaA-C15</strain>
    </source>
</reference>
<reference evidence="7 8" key="2">
    <citation type="submission" date="2019-09" db="EMBL/GenBank/DDBJ databases">
        <title>Mesorhizobium sp. MaA-C15 isolated from Microcystis aeruginosa.</title>
        <authorList>
            <person name="Jeong S.E."/>
            <person name="Jin H.M."/>
            <person name="Jeon C.O."/>
        </authorList>
    </citation>
    <scope>NUCLEOTIDE SEQUENCE [LARGE SCALE GENOMIC DNA]</scope>
    <source>
        <strain evidence="7 8">MaA-C15</strain>
    </source>
</reference>
<dbReference type="PANTHER" id="PTHR10057:SF0">
    <property type="entry name" value="TRANSLOCATOR PROTEIN"/>
    <property type="match status" value="1"/>
</dbReference>
<feature type="transmembrane region" description="Helical" evidence="6">
    <location>
        <begin position="126"/>
        <end position="149"/>
    </location>
</feature>